<protein>
    <recommendedName>
        <fullName evidence="4">Carboxypeptidase regulatory-like domain-containing protein</fullName>
    </recommendedName>
</protein>
<evidence type="ECO:0008006" key="4">
    <source>
        <dbReference type="Google" id="ProtNLM"/>
    </source>
</evidence>
<feature type="region of interest" description="Disordered" evidence="1">
    <location>
        <begin position="25"/>
        <end position="52"/>
    </location>
</feature>
<proteinExistence type="predicted"/>
<dbReference type="RefSeq" id="WP_214296814.1">
    <property type="nucleotide sequence ID" value="NZ_JAHDYS010000003.1"/>
</dbReference>
<evidence type="ECO:0000313" key="2">
    <source>
        <dbReference type="EMBL" id="MBT1071111.1"/>
    </source>
</evidence>
<dbReference type="EMBL" id="JAHDYS010000003">
    <property type="protein sequence ID" value="MBT1071111.1"/>
    <property type="molecule type" value="Genomic_DNA"/>
</dbReference>
<feature type="compositionally biased region" description="Gly residues" evidence="1">
    <location>
        <begin position="29"/>
        <end position="41"/>
    </location>
</feature>
<gene>
    <name evidence="2" type="ORF">KJB30_04910</name>
</gene>
<sequence length="178" mass="18906">MGSVPSFLVFSDQHRRRSPATAGVCIHRQGGGSAGHPGGGSQCDRHPHLPGGSPAYTAVSDANGNYMITGMVSGNYEVTLGKAGKLIKTPRRLVSCNNQNLQLADIVVSTADFAPNSYTLPDALKSLRQVVGLESPSNYEKLRYDVAPFLGGFPAPDDTIDIRDSLNILRMVVGLDPL</sequence>
<dbReference type="InterPro" id="IPR013784">
    <property type="entry name" value="Carb-bd-like_fold"/>
</dbReference>
<evidence type="ECO:0000256" key="1">
    <source>
        <dbReference type="SAM" id="MobiDB-lite"/>
    </source>
</evidence>
<organism evidence="2 3">
    <name type="scientific">Pelotalea chapellei</name>
    <dbReference type="NCBI Taxonomy" id="44671"/>
    <lineage>
        <taxon>Bacteria</taxon>
        <taxon>Pseudomonadati</taxon>
        <taxon>Thermodesulfobacteriota</taxon>
        <taxon>Desulfuromonadia</taxon>
        <taxon>Geobacterales</taxon>
        <taxon>Geobacteraceae</taxon>
        <taxon>Pelotalea</taxon>
    </lineage>
</organism>
<reference evidence="2 3" key="1">
    <citation type="submission" date="2021-05" db="EMBL/GenBank/DDBJ databases">
        <title>The draft genome of Geobacter chapellei DSM 13688.</title>
        <authorList>
            <person name="Xu Z."/>
            <person name="Masuda Y."/>
            <person name="Itoh H."/>
            <person name="Senoo K."/>
        </authorList>
    </citation>
    <scope>NUCLEOTIDE SEQUENCE [LARGE SCALE GENOMIC DNA]</scope>
    <source>
        <strain evidence="2 3">DSM 13688</strain>
    </source>
</reference>
<keyword evidence="3" id="KW-1185">Reference proteome</keyword>
<dbReference type="SUPFAM" id="SSF49452">
    <property type="entry name" value="Starch-binding domain-like"/>
    <property type="match status" value="1"/>
</dbReference>
<comment type="caution">
    <text evidence="2">The sequence shown here is derived from an EMBL/GenBank/DDBJ whole genome shotgun (WGS) entry which is preliminary data.</text>
</comment>
<dbReference type="Proteomes" id="UP000784128">
    <property type="component" value="Unassembled WGS sequence"/>
</dbReference>
<evidence type="ECO:0000313" key="3">
    <source>
        <dbReference type="Proteomes" id="UP000784128"/>
    </source>
</evidence>
<accession>A0ABS5U614</accession>
<name>A0ABS5U614_9BACT</name>